<sequence length="120" mass="12621">VLSGQSRLVGIHVKFLRVHNTQTCVDGLDVVQVLHGSVQPTHDGLTVSSHFGVAHDRRGAGEVTKGSEVPLSPGSHDQKELPGKGLRSDFIDTDLSPQASDGAALGISALWQCSAQFISV</sequence>
<reference evidence="2" key="3">
    <citation type="submission" date="2025-09" db="UniProtKB">
        <authorList>
            <consortium name="Ensembl"/>
        </authorList>
    </citation>
    <scope>IDENTIFICATION</scope>
</reference>
<dbReference type="OMA" id="APRIFIH"/>
<dbReference type="Proteomes" id="UP001501920">
    <property type="component" value="Chromosome 27"/>
</dbReference>
<feature type="compositionally biased region" description="Basic and acidic residues" evidence="1">
    <location>
        <begin position="76"/>
        <end position="87"/>
    </location>
</feature>
<protein>
    <submittedName>
        <fullName evidence="2">Uncharacterized protein</fullName>
    </submittedName>
</protein>
<feature type="region of interest" description="Disordered" evidence="1">
    <location>
        <begin position="57"/>
        <end position="87"/>
    </location>
</feature>
<name>A0A3B4C5N6_PYGNA</name>
<dbReference type="AlphaFoldDB" id="A0A3B4C5N6"/>
<accession>A0A3B4C5N6</accession>
<organism evidence="2 3">
    <name type="scientific">Pygocentrus nattereri</name>
    <name type="common">Red-bellied piranha</name>
    <dbReference type="NCBI Taxonomy" id="42514"/>
    <lineage>
        <taxon>Eukaryota</taxon>
        <taxon>Metazoa</taxon>
        <taxon>Chordata</taxon>
        <taxon>Craniata</taxon>
        <taxon>Vertebrata</taxon>
        <taxon>Euteleostomi</taxon>
        <taxon>Actinopterygii</taxon>
        <taxon>Neopterygii</taxon>
        <taxon>Teleostei</taxon>
        <taxon>Ostariophysi</taxon>
        <taxon>Characiformes</taxon>
        <taxon>Characoidei</taxon>
        <taxon>Pygocentrus</taxon>
    </lineage>
</organism>
<keyword evidence="3" id="KW-1185">Reference proteome</keyword>
<proteinExistence type="predicted"/>
<evidence type="ECO:0000313" key="3">
    <source>
        <dbReference type="Proteomes" id="UP001501920"/>
    </source>
</evidence>
<reference evidence="2" key="2">
    <citation type="submission" date="2025-08" db="UniProtKB">
        <authorList>
            <consortium name="Ensembl"/>
        </authorList>
    </citation>
    <scope>IDENTIFICATION</scope>
</reference>
<evidence type="ECO:0000256" key="1">
    <source>
        <dbReference type="SAM" id="MobiDB-lite"/>
    </source>
</evidence>
<reference evidence="2 3" key="1">
    <citation type="submission" date="2020-10" db="EMBL/GenBank/DDBJ databases">
        <title>Pygocentrus nattereri (red-bellied piranha) genome, fPygNat1, primary haplotype.</title>
        <authorList>
            <person name="Myers G."/>
            <person name="Meyer A."/>
            <person name="Karagic N."/>
            <person name="Pippel M."/>
            <person name="Winkler S."/>
            <person name="Tracey A."/>
            <person name="Wood J."/>
            <person name="Formenti G."/>
            <person name="Howe K."/>
            <person name="Fedrigo O."/>
            <person name="Jarvis E.D."/>
        </authorList>
    </citation>
    <scope>NUCLEOTIDE SEQUENCE [LARGE SCALE GENOMIC DNA]</scope>
</reference>
<evidence type="ECO:0000313" key="2">
    <source>
        <dbReference type="Ensembl" id="ENSPNAP00000006395.2"/>
    </source>
</evidence>
<dbReference type="Ensembl" id="ENSPNAT00000003644.2">
    <property type="protein sequence ID" value="ENSPNAP00000006395.2"/>
    <property type="gene ID" value="ENSPNAG00000012419.2"/>
</dbReference>
<dbReference type="GeneTree" id="ENSGT01130000278501"/>